<protein>
    <submittedName>
        <fullName evidence="3">Uncharacterized protein</fullName>
    </submittedName>
</protein>
<accession>A0A9N9YQQ6</accession>
<dbReference type="Proteomes" id="UP000775872">
    <property type="component" value="Unassembled WGS sequence"/>
</dbReference>
<evidence type="ECO:0000313" key="3">
    <source>
        <dbReference type="EMBL" id="CAH0039554.1"/>
    </source>
</evidence>
<dbReference type="EMBL" id="CABFOC020000002">
    <property type="protein sequence ID" value="CAH0039554.1"/>
    <property type="molecule type" value="Genomic_DNA"/>
</dbReference>
<reference evidence="3 4" key="2">
    <citation type="submission" date="2021-10" db="EMBL/GenBank/DDBJ databases">
        <authorList>
            <person name="Piombo E."/>
        </authorList>
    </citation>
    <scope>NUCLEOTIDE SEQUENCE [LARGE SCALE GENOMIC DNA]</scope>
</reference>
<name>A0A9N9YQQ6_9HYPO</name>
<evidence type="ECO:0000313" key="4">
    <source>
        <dbReference type="Proteomes" id="UP000775872"/>
    </source>
</evidence>
<keyword evidence="2" id="KW-0472">Membrane</keyword>
<evidence type="ECO:0000256" key="1">
    <source>
        <dbReference type="SAM" id="MobiDB-lite"/>
    </source>
</evidence>
<sequence length="862" mass="96133">MEERPKRMTLMKCWPVPWRPGGDQDDTSTPVEDLNGSKSPREPVNEVSITINEADVLKEVHLYKNFQVPSVAAGIEVTDLQTFYDLTAYGVSEDQQEQLWAVEVSRLVKAVTVATPLPFNGSGELAVDSKKSYEIMAALADQFYQVLNIVSLDCESFLAENENLLCEESYLERSRVNLGYLCDRDENEAEETAEKTPSTNQEDLFEFINYCTAVFARLICTATEGEVFYAAILAHLAKISTKIKVLSSNPKEYAEISLENGVSSQEVQVPQASGLRGRQGDANMVDSNLTPEGGLRDNANANLIAMADLMRSMKGQMTRQKLGQLETTSRKEAIKKLYFFREAAIQHNLVDFLFFLLVSLRGNSRMMRTTFTSYEICSLIYETGLERFRTLVFQDQDGDFLGTSKTSNLNYARSVIHMLSQSVQQISTEDGSPGNAGAAQYSNIDPGADEDKPVETQISWSYVPGDHESGSLQVPNIVRLKSMSRVITIIIPMIISSPAFADRMGDFMSMVTATDLMREREKEGKVKPRVFGNYSAFFSLTTSEYATKQKDRGPSEAKSLSNALMRRNNLLSGKEITQIGRVPSLATAKVLPDPTPAEDRDSKSMMDLERIQRHQTELDNVREKMRKCVLEEKGVMVQCKLFVTRLMLVCAALVAGGIAVGITVGERIPGVDPFNITTYCWVMAGFLLLVAKSIRVRNWPWNDFLRGRVLCTAVSELSSVTGIDEQLIIAYLLQDESSSYLQTRGPFNAVFKRRSDDGFSIDLPITMWTMLMCGLIMIEVESVDGRGLVCLDLRGRRNGFIKSLGTIIPDKDGDQHVYCQSLPETKLQGAQKGSYRVKLNVGGGMAWRRAIGFYGNRDAEFV</sequence>
<gene>
    <name evidence="3" type="ORF">CSOL1703_00003689</name>
</gene>
<organism evidence="3 4">
    <name type="scientific">Clonostachys solani</name>
    <dbReference type="NCBI Taxonomy" id="160281"/>
    <lineage>
        <taxon>Eukaryota</taxon>
        <taxon>Fungi</taxon>
        <taxon>Dikarya</taxon>
        <taxon>Ascomycota</taxon>
        <taxon>Pezizomycotina</taxon>
        <taxon>Sordariomycetes</taxon>
        <taxon>Hypocreomycetidae</taxon>
        <taxon>Hypocreales</taxon>
        <taxon>Bionectriaceae</taxon>
        <taxon>Clonostachys</taxon>
    </lineage>
</organism>
<dbReference type="AlphaFoldDB" id="A0A9N9YQQ6"/>
<reference evidence="4" key="1">
    <citation type="submission" date="2019-06" db="EMBL/GenBank/DDBJ databases">
        <authorList>
            <person name="Broberg M."/>
        </authorList>
    </citation>
    <scope>NUCLEOTIDE SEQUENCE [LARGE SCALE GENOMIC DNA]</scope>
</reference>
<feature type="transmembrane region" description="Helical" evidence="2">
    <location>
        <begin position="676"/>
        <end position="694"/>
    </location>
</feature>
<feature type="transmembrane region" description="Helical" evidence="2">
    <location>
        <begin position="642"/>
        <end position="664"/>
    </location>
</feature>
<evidence type="ECO:0000256" key="2">
    <source>
        <dbReference type="SAM" id="Phobius"/>
    </source>
</evidence>
<feature type="region of interest" description="Disordered" evidence="1">
    <location>
        <begin position="427"/>
        <end position="450"/>
    </location>
</feature>
<comment type="caution">
    <text evidence="3">The sequence shown here is derived from an EMBL/GenBank/DDBJ whole genome shotgun (WGS) entry which is preliminary data.</text>
</comment>
<keyword evidence="2" id="KW-1133">Transmembrane helix</keyword>
<keyword evidence="2" id="KW-0812">Transmembrane</keyword>
<keyword evidence="4" id="KW-1185">Reference proteome</keyword>
<feature type="region of interest" description="Disordered" evidence="1">
    <location>
        <begin position="1"/>
        <end position="44"/>
    </location>
</feature>
<proteinExistence type="predicted"/>
<dbReference type="OrthoDB" id="5419219at2759"/>